<reference evidence="6" key="1">
    <citation type="submission" date="2020-06" db="EMBL/GenBank/DDBJ databases">
        <title>Draft genome sequences of strains closely related to Aspergillus parafelis and Aspergillus hiratsukae.</title>
        <authorList>
            <person name="Dos Santos R.A.C."/>
            <person name="Rivero-Menendez O."/>
            <person name="Steenwyk J.L."/>
            <person name="Mead M.E."/>
            <person name="Goldman G.H."/>
            <person name="Alastruey-Izquierdo A."/>
            <person name="Rokas A."/>
        </authorList>
    </citation>
    <scope>NUCLEOTIDE SEQUENCE</scope>
    <source>
        <strain evidence="6">CNM-CM5793</strain>
        <strain evidence="7">CNM-CM6106</strain>
    </source>
</reference>
<feature type="repeat" description="WD" evidence="3">
    <location>
        <begin position="1391"/>
        <end position="1425"/>
    </location>
</feature>
<dbReference type="PANTHER" id="PTHR19848">
    <property type="entry name" value="WD40 REPEAT PROTEIN"/>
    <property type="match status" value="1"/>
</dbReference>
<evidence type="ECO:0000256" key="2">
    <source>
        <dbReference type="ARBA" id="ARBA00022737"/>
    </source>
</evidence>
<evidence type="ECO:0000256" key="4">
    <source>
        <dbReference type="SAM" id="MobiDB-lite"/>
    </source>
</evidence>
<protein>
    <recommendedName>
        <fullName evidence="5">NACHT domain-containing protein</fullName>
    </recommendedName>
</protein>
<name>A0A8H6PFG0_9EURO</name>
<dbReference type="SUPFAM" id="SSF52540">
    <property type="entry name" value="P-loop containing nucleoside triphosphate hydrolases"/>
    <property type="match status" value="1"/>
</dbReference>
<keyword evidence="2" id="KW-0677">Repeat</keyword>
<keyword evidence="1 3" id="KW-0853">WD repeat</keyword>
<proteinExistence type="predicted"/>
<dbReference type="InterPro" id="IPR001680">
    <property type="entry name" value="WD40_rpt"/>
</dbReference>
<dbReference type="OrthoDB" id="674604at2759"/>
<dbReference type="Pfam" id="PF00400">
    <property type="entry name" value="WD40"/>
    <property type="match status" value="6"/>
</dbReference>
<dbReference type="InterPro" id="IPR056884">
    <property type="entry name" value="NPHP3-like_N"/>
</dbReference>
<evidence type="ECO:0000256" key="1">
    <source>
        <dbReference type="ARBA" id="ARBA00022574"/>
    </source>
</evidence>
<dbReference type="InterPro" id="IPR020472">
    <property type="entry name" value="WD40_PAC1"/>
</dbReference>
<dbReference type="CDD" id="cd00200">
    <property type="entry name" value="WD40"/>
    <property type="match status" value="2"/>
</dbReference>
<evidence type="ECO:0000313" key="8">
    <source>
        <dbReference type="Proteomes" id="UP000630445"/>
    </source>
</evidence>
<feature type="repeat" description="WD" evidence="3">
    <location>
        <begin position="1302"/>
        <end position="1336"/>
    </location>
</feature>
<dbReference type="Proteomes" id="UP000630445">
    <property type="component" value="Unassembled WGS sequence"/>
</dbReference>
<evidence type="ECO:0000313" key="6">
    <source>
        <dbReference type="EMBL" id="KAF7131105.1"/>
    </source>
</evidence>
<feature type="domain" description="NACHT" evidence="5">
    <location>
        <begin position="394"/>
        <end position="544"/>
    </location>
</feature>
<dbReference type="InterPro" id="IPR015943">
    <property type="entry name" value="WD40/YVTN_repeat-like_dom_sf"/>
</dbReference>
<dbReference type="SMART" id="SM00320">
    <property type="entry name" value="WD40"/>
    <property type="match status" value="11"/>
</dbReference>
<dbReference type="PROSITE" id="PS50837">
    <property type="entry name" value="NACHT"/>
    <property type="match status" value="1"/>
</dbReference>
<dbReference type="PANTHER" id="PTHR19848:SF8">
    <property type="entry name" value="F-BOX AND WD REPEAT DOMAIN CONTAINING 7"/>
    <property type="match status" value="1"/>
</dbReference>
<feature type="repeat" description="WD" evidence="3">
    <location>
        <begin position="1046"/>
        <end position="1087"/>
    </location>
</feature>
<evidence type="ECO:0000259" key="5">
    <source>
        <dbReference type="PROSITE" id="PS50837"/>
    </source>
</evidence>
<dbReference type="Pfam" id="PF17100">
    <property type="entry name" value="NACHT_N"/>
    <property type="match status" value="1"/>
</dbReference>
<dbReference type="PROSITE" id="PS50082">
    <property type="entry name" value="WD_REPEATS_2"/>
    <property type="match status" value="6"/>
</dbReference>
<dbReference type="InterPro" id="IPR019775">
    <property type="entry name" value="WD40_repeat_CS"/>
</dbReference>
<dbReference type="PROSITE" id="PS50294">
    <property type="entry name" value="WD_REPEATS_REGION"/>
    <property type="match status" value="4"/>
</dbReference>
<keyword evidence="8" id="KW-1185">Reference proteome</keyword>
<dbReference type="Gene3D" id="3.40.50.300">
    <property type="entry name" value="P-loop containing nucleotide triphosphate hydrolases"/>
    <property type="match status" value="1"/>
</dbReference>
<dbReference type="SUPFAM" id="SSF50978">
    <property type="entry name" value="WD40 repeat-like"/>
    <property type="match status" value="2"/>
</dbReference>
<feature type="repeat" description="WD" evidence="3">
    <location>
        <begin position="1169"/>
        <end position="1201"/>
    </location>
</feature>
<organism evidence="6 8">
    <name type="scientific">Aspergillus hiratsukae</name>
    <dbReference type="NCBI Taxonomy" id="1194566"/>
    <lineage>
        <taxon>Eukaryota</taxon>
        <taxon>Fungi</taxon>
        <taxon>Dikarya</taxon>
        <taxon>Ascomycota</taxon>
        <taxon>Pezizomycotina</taxon>
        <taxon>Eurotiomycetes</taxon>
        <taxon>Eurotiomycetidae</taxon>
        <taxon>Eurotiales</taxon>
        <taxon>Aspergillaceae</taxon>
        <taxon>Aspergillus</taxon>
        <taxon>Aspergillus subgen. Fumigati</taxon>
    </lineage>
</organism>
<accession>A0A8H6PFG0</accession>
<dbReference type="InterPro" id="IPR011047">
    <property type="entry name" value="Quinoprotein_ADH-like_sf"/>
</dbReference>
<sequence>MGLSKLFPCQRRRQEKKKAQQQAEQEKKGPNNNTAPAAPTQQKPAKKIDTDTPPAKDTGTPDLSTSQRVWNRAYDELANDAATSDLVEAYVKILPKATDPDGSVTAGDGLPAEMSDPVRRQAIMKDAIKAGQVKIAKVAKVTNAVGDVVNFVNKFKDVIDLAVSSNPQAALPWAGVCIGLQFLLNPAQASQSQMNGIAYVTTRMSWYCKLTDHLLNQDNLDLGAQSYQAVVDELEERVVALYKALLLYQMKSVCSYYKNQALVFLRNTINLDDWDGQLQAVKDAEAAVQRDSDQYNNTYSKEALGALVQQGREEQKALGDFHQTLQDYIAAQKNMRMDDQDAECLQALYVVDPQGVMETIQGKNDKLLPAAYEWILRTEEYQTFTDWSDPASCRVLWLNGPAGTGKSMLIIGIISALSRQSSKLAPGLAYFFFQALQQNMTSPTDALRSLVWMLLIQQPHLISYIRETLRNTGADYFNNPNVFWPLAKIFKDMLADKNLSPVYLVLDALDECDQTDQPGIRDLRKLISETLDITKVKWLLSSRPEVDIYNRLKNKERPRAVVELDVQSRPEPVNAYIEHKLSQLARENGYAQDVLDEMSEEIRRRAQNTFLWVSLVFKDIIENDLPEYEAIERVKDSPPSLKSLYDRMMAKIESRGGHDWEYCRAVLAASCLATRPLSYDEIHVLAGLPPPVRSELIVQRCGSFLTVKDDVVHVLHNSTREYLHGYFESRGQEGGIGQRHIDLGRRSIDAMSKILKSNIYDLHPGVESKDITLPEKDPLGPVRYSCEFWVRHLCEGGNQSLDDGAEFAFLKEHFLHWLESLSLIQKLPSAISSLRMLFLNAESTRGESPQLIAFLRDAERFVLRNLAAIEQIPLQIYGCALAFSPNRSEIKSRYWNERLSFIGNITGVRENWDPCLQTLAAESDAAGVLFSPDGKVFAVLASDTPKRVQLWDTATGGCTQSLELEEDGFIDMSGAFSPDSKVIAATSGGIVQLWDVSTGACRQRFEISDGSAESLKFSPDGDILAFGNEETVQLWDIDTEACKTILRGHNEEVSSVAYSTDGKILASASSDGTVKVWDSTVGSCQQTFDEGSTPLDVIASPDGKSLAVVNENQGLSLWDIPSGTRTQTLSTDGGIIAAAFSSDGKTIVVGSMSGKVQMLNITTGTSGQTFNHGGFPTAVAISPDNSRIVSASEGGLLRLWDATMTHEGRLNGHDQIISAMEISPDGRTLATGSLDKTVKLWDTTARICRQTLEGHTGYVSCIDFSPDSKTIASGSYDCTARIWDIETGDCKQTLGPFGEDGISVVTFSQDGTVLATGNRNGGVKLWDPFTGACTQTLENDGDHPKSILSLALSRDSSMLLVGTVFDGAQLYDASTGTCRLDMRKSPGQQPVSHVAISPDGKTLAFGTFSDEVEVWDAETGVCQHTIKSEVQGLGLSFSDDGQYLKTTQGSYTLTSGALAPSSDADLYRDPLWVRRGDQRLLYLLPEYRGWSATLGPNAVAFAGASGQVIFLDLI</sequence>
<feature type="repeat" description="WD" evidence="3">
    <location>
        <begin position="1252"/>
        <end position="1293"/>
    </location>
</feature>
<feature type="repeat" description="WD" evidence="3">
    <location>
        <begin position="1210"/>
        <end position="1242"/>
    </location>
</feature>
<comment type="caution">
    <text evidence="6">The sequence shown here is derived from an EMBL/GenBank/DDBJ whole genome shotgun (WGS) entry which is preliminary data.</text>
</comment>
<dbReference type="InterPro" id="IPR031359">
    <property type="entry name" value="NACHT_N"/>
</dbReference>
<gene>
    <name evidence="6" type="ORF">CNMCM5793_004092</name>
    <name evidence="7" type="ORF">CNMCM6106_005883</name>
</gene>
<dbReference type="Pfam" id="PF24883">
    <property type="entry name" value="NPHP3_N"/>
    <property type="match status" value="1"/>
</dbReference>
<dbReference type="InterPro" id="IPR027417">
    <property type="entry name" value="P-loop_NTPase"/>
</dbReference>
<evidence type="ECO:0000256" key="3">
    <source>
        <dbReference type="PROSITE-ProRule" id="PRU00221"/>
    </source>
</evidence>
<dbReference type="PRINTS" id="PR00320">
    <property type="entry name" value="GPROTEINBRPT"/>
</dbReference>
<evidence type="ECO:0000313" key="7">
    <source>
        <dbReference type="EMBL" id="KAF7171521.1"/>
    </source>
</evidence>
<dbReference type="SUPFAM" id="SSF50998">
    <property type="entry name" value="Quinoprotein alcohol dehydrogenase-like"/>
    <property type="match status" value="1"/>
</dbReference>
<dbReference type="Proteomes" id="UP000662466">
    <property type="component" value="Unassembled WGS sequence"/>
</dbReference>
<feature type="compositionally biased region" description="Low complexity" evidence="4">
    <location>
        <begin position="34"/>
        <end position="43"/>
    </location>
</feature>
<dbReference type="InterPro" id="IPR036322">
    <property type="entry name" value="WD40_repeat_dom_sf"/>
</dbReference>
<dbReference type="EMBL" id="JACBAF010001925">
    <property type="protein sequence ID" value="KAF7171521.1"/>
    <property type="molecule type" value="Genomic_DNA"/>
</dbReference>
<dbReference type="PROSITE" id="PS00678">
    <property type="entry name" value="WD_REPEATS_1"/>
    <property type="match status" value="1"/>
</dbReference>
<feature type="region of interest" description="Disordered" evidence="4">
    <location>
        <begin position="1"/>
        <end position="67"/>
    </location>
</feature>
<dbReference type="InterPro" id="IPR007111">
    <property type="entry name" value="NACHT_NTPase"/>
</dbReference>
<dbReference type="Gene3D" id="2.130.10.10">
    <property type="entry name" value="YVTN repeat-like/Quinoprotein amine dehydrogenase"/>
    <property type="match status" value="4"/>
</dbReference>
<dbReference type="EMBL" id="JACBAD010001875">
    <property type="protein sequence ID" value="KAF7131105.1"/>
    <property type="molecule type" value="Genomic_DNA"/>
</dbReference>